<comment type="caution">
    <text evidence="2">The sequence shown here is derived from an EMBL/GenBank/DDBJ whole genome shotgun (WGS) entry which is preliminary data.</text>
</comment>
<feature type="region of interest" description="Disordered" evidence="1">
    <location>
        <begin position="132"/>
        <end position="187"/>
    </location>
</feature>
<feature type="compositionally biased region" description="Polar residues" evidence="1">
    <location>
        <begin position="1"/>
        <end position="11"/>
    </location>
</feature>
<gene>
    <name evidence="2" type="ORF">CK936_05985</name>
</gene>
<dbReference type="Pfam" id="PF19559">
    <property type="entry name" value="DUF6081"/>
    <property type="match status" value="1"/>
</dbReference>
<evidence type="ECO:0000256" key="1">
    <source>
        <dbReference type="SAM" id="MobiDB-lite"/>
    </source>
</evidence>
<dbReference type="EMBL" id="NSJV01000108">
    <property type="protein sequence ID" value="PAU49777.1"/>
    <property type="molecule type" value="Genomic_DNA"/>
</dbReference>
<feature type="region of interest" description="Disordered" evidence="1">
    <location>
        <begin position="1"/>
        <end position="88"/>
    </location>
</feature>
<reference evidence="2 3" key="1">
    <citation type="submission" date="2017-08" db="EMBL/GenBank/DDBJ databases">
        <title>Genome sequence of Streptomyces albireticuli NRRL B-1670.</title>
        <authorList>
            <person name="Graham D.E."/>
            <person name="Mahan K.M."/>
            <person name="Klingeman D.M."/>
            <person name="Hettich R.L."/>
            <person name="Parry R.J."/>
            <person name="Spain J.C."/>
        </authorList>
    </citation>
    <scope>NUCLEOTIDE SEQUENCE [LARGE SCALE GENOMIC DNA]</scope>
    <source>
        <strain evidence="2 3">NRRL B-1670</strain>
    </source>
</reference>
<dbReference type="RefSeq" id="WP_095579415.1">
    <property type="nucleotide sequence ID" value="NZ_JAJQQQ010000001.1"/>
</dbReference>
<keyword evidence="3" id="KW-1185">Reference proteome</keyword>
<organism evidence="2 3">
    <name type="scientific">Streptomyces albireticuli</name>
    <dbReference type="NCBI Taxonomy" id="1940"/>
    <lineage>
        <taxon>Bacteria</taxon>
        <taxon>Bacillati</taxon>
        <taxon>Actinomycetota</taxon>
        <taxon>Actinomycetes</taxon>
        <taxon>Kitasatosporales</taxon>
        <taxon>Streptomycetaceae</taxon>
        <taxon>Streptomyces</taxon>
    </lineage>
</organism>
<name>A0A2A2DEA3_9ACTN</name>
<dbReference type="Proteomes" id="UP000218944">
    <property type="component" value="Unassembled WGS sequence"/>
</dbReference>
<proteinExistence type="predicted"/>
<evidence type="ECO:0000313" key="3">
    <source>
        <dbReference type="Proteomes" id="UP000218944"/>
    </source>
</evidence>
<feature type="compositionally biased region" description="Low complexity" evidence="1">
    <location>
        <begin position="138"/>
        <end position="148"/>
    </location>
</feature>
<feature type="compositionally biased region" description="Pro residues" evidence="1">
    <location>
        <begin position="149"/>
        <end position="159"/>
    </location>
</feature>
<sequence>MDHGPGTTTPVATARTPSGRPGPAGFRTAGPDRPDGRIRPVGPPPYGDAGVRTTGAGTAVEPEAMDPAAGTSAAGTPVLGHATDPGGPDGHLKWCVLLARTASSGPPGPDAPGPGELACAAELFARVFNTGRHPVGEAATGAGADARPAPAPGSTPGPGPTRGRPRAGSPSPRHRAADRPGRRTREP</sequence>
<feature type="compositionally biased region" description="Basic and acidic residues" evidence="1">
    <location>
        <begin position="175"/>
        <end position="187"/>
    </location>
</feature>
<protein>
    <submittedName>
        <fullName evidence="2">Uncharacterized protein</fullName>
    </submittedName>
</protein>
<dbReference type="InterPro" id="IPR045727">
    <property type="entry name" value="DUF6081"/>
</dbReference>
<dbReference type="AlphaFoldDB" id="A0A2A2DEA3"/>
<accession>A0A2A2DEA3</accession>
<evidence type="ECO:0000313" key="2">
    <source>
        <dbReference type="EMBL" id="PAU49777.1"/>
    </source>
</evidence>